<dbReference type="InParanoid" id="A0A0V1B4Y1"/>
<evidence type="ECO:0000313" key="1">
    <source>
        <dbReference type="EMBL" id="KRY32009.1"/>
    </source>
</evidence>
<dbReference type="Proteomes" id="UP000054776">
    <property type="component" value="Unassembled WGS sequence"/>
</dbReference>
<organism evidence="1 2">
    <name type="scientific">Trichinella spiralis</name>
    <name type="common">Trichina worm</name>
    <dbReference type="NCBI Taxonomy" id="6334"/>
    <lineage>
        <taxon>Eukaryota</taxon>
        <taxon>Metazoa</taxon>
        <taxon>Ecdysozoa</taxon>
        <taxon>Nematoda</taxon>
        <taxon>Enoplea</taxon>
        <taxon>Dorylaimia</taxon>
        <taxon>Trichinellida</taxon>
        <taxon>Trichinellidae</taxon>
        <taxon>Trichinella</taxon>
    </lineage>
</organism>
<name>A0A0V1B4Y1_TRISP</name>
<reference evidence="1 2" key="1">
    <citation type="submission" date="2015-01" db="EMBL/GenBank/DDBJ databases">
        <title>Evolution of Trichinella species and genotypes.</title>
        <authorList>
            <person name="Korhonen P.K."/>
            <person name="Edoardo P."/>
            <person name="Giuseppe L.R."/>
            <person name="Gasser R.B."/>
        </authorList>
    </citation>
    <scope>NUCLEOTIDE SEQUENCE [LARGE SCALE GENOMIC DNA]</scope>
    <source>
        <strain evidence="1">ISS3</strain>
    </source>
</reference>
<proteinExistence type="predicted"/>
<keyword evidence="2" id="KW-1185">Reference proteome</keyword>
<dbReference type="EMBL" id="JYDH01000107">
    <property type="protein sequence ID" value="KRY32009.1"/>
    <property type="molecule type" value="Genomic_DNA"/>
</dbReference>
<gene>
    <name evidence="1" type="ORF">T01_4463</name>
</gene>
<protein>
    <submittedName>
        <fullName evidence="1">Uncharacterized protein</fullName>
    </submittedName>
</protein>
<dbReference type="AlphaFoldDB" id="A0A0V1B4Y1"/>
<accession>A0A0V1B4Y1</accession>
<evidence type="ECO:0000313" key="2">
    <source>
        <dbReference type="Proteomes" id="UP000054776"/>
    </source>
</evidence>
<sequence>MPESTLFIPRAELRYKIEGTSPYSVPGAAAWVTDCSQNRESVSLNIQRVNHSCRLMIDCAKDWDGWGVSCG</sequence>
<comment type="caution">
    <text evidence="1">The sequence shown here is derived from an EMBL/GenBank/DDBJ whole genome shotgun (WGS) entry which is preliminary data.</text>
</comment>